<proteinExistence type="predicted"/>
<accession>A0A1V4SI17</accession>
<dbReference type="PANTHER" id="PTHR47816">
    <property type="entry name" value="RIBOSOMAL RNA SMALL SUBUNIT METHYLTRANSFERASE C"/>
    <property type="match status" value="1"/>
</dbReference>
<evidence type="ECO:0000313" key="7">
    <source>
        <dbReference type="Proteomes" id="UP000191554"/>
    </source>
</evidence>
<evidence type="ECO:0000256" key="3">
    <source>
        <dbReference type="ARBA" id="ARBA00022603"/>
    </source>
</evidence>
<name>A0A1V4SI17_RUMHU</name>
<dbReference type="PROSITE" id="PS00092">
    <property type="entry name" value="N6_MTASE"/>
    <property type="match status" value="1"/>
</dbReference>
<keyword evidence="4 6" id="KW-0808">Transferase</keyword>
<dbReference type="GO" id="GO:0003676">
    <property type="term" value="F:nucleic acid binding"/>
    <property type="evidence" value="ECO:0007669"/>
    <property type="project" value="InterPro"/>
</dbReference>
<dbReference type="OrthoDB" id="9764961at2"/>
<keyword evidence="2" id="KW-0698">rRNA processing</keyword>
<dbReference type="EMBL" id="MZGX01000016">
    <property type="protein sequence ID" value="OPX43538.1"/>
    <property type="molecule type" value="Genomic_DNA"/>
</dbReference>
<evidence type="ECO:0000256" key="4">
    <source>
        <dbReference type="ARBA" id="ARBA00022679"/>
    </source>
</evidence>
<dbReference type="Pfam" id="PF05175">
    <property type="entry name" value="MTS"/>
    <property type="match status" value="1"/>
</dbReference>
<dbReference type="Gene3D" id="3.40.50.150">
    <property type="entry name" value="Vaccinia Virus protein VP39"/>
    <property type="match status" value="1"/>
</dbReference>
<dbReference type="InterPro" id="IPR029063">
    <property type="entry name" value="SAM-dependent_MTases_sf"/>
</dbReference>
<comment type="caution">
    <text evidence="6">The sequence shown here is derived from an EMBL/GenBank/DDBJ whole genome shotgun (WGS) entry which is preliminary data.</text>
</comment>
<dbReference type="AlphaFoldDB" id="A0A1V4SI17"/>
<organism evidence="6 7">
    <name type="scientific">Ruminiclostridium hungatei</name>
    <name type="common">Clostridium hungatei</name>
    <dbReference type="NCBI Taxonomy" id="48256"/>
    <lineage>
        <taxon>Bacteria</taxon>
        <taxon>Bacillati</taxon>
        <taxon>Bacillota</taxon>
        <taxon>Clostridia</taxon>
        <taxon>Eubacteriales</taxon>
        <taxon>Oscillospiraceae</taxon>
        <taxon>Ruminiclostridium</taxon>
    </lineage>
</organism>
<keyword evidence="3 6" id="KW-0489">Methyltransferase</keyword>
<dbReference type="InterPro" id="IPR002052">
    <property type="entry name" value="DNA_methylase_N6_adenine_CS"/>
</dbReference>
<gene>
    <name evidence="6" type="primary">rsmC_1</name>
    <name evidence="6" type="ORF">CLHUN_24750</name>
</gene>
<keyword evidence="7" id="KW-1185">Reference proteome</keyword>
<dbReference type="InterPro" id="IPR007848">
    <property type="entry name" value="Small_mtfrase_dom"/>
</dbReference>
<protein>
    <submittedName>
        <fullName evidence="6">Ribosomal RNA small subunit methyltransferase C</fullName>
        <ecNumber evidence="6">2.1.1.172</ecNumber>
    </submittedName>
</protein>
<evidence type="ECO:0000259" key="5">
    <source>
        <dbReference type="Pfam" id="PF05175"/>
    </source>
</evidence>
<dbReference type="STRING" id="48256.CLHUN_24750"/>
<dbReference type="Proteomes" id="UP000191554">
    <property type="component" value="Unassembled WGS sequence"/>
</dbReference>
<feature type="domain" description="Methyltransferase small" evidence="5">
    <location>
        <begin position="16"/>
        <end position="177"/>
    </location>
</feature>
<dbReference type="PANTHER" id="PTHR47816:SF4">
    <property type="entry name" value="RIBOSOMAL RNA SMALL SUBUNIT METHYLTRANSFERASE C"/>
    <property type="match status" value="1"/>
</dbReference>
<dbReference type="InterPro" id="IPR046977">
    <property type="entry name" value="RsmC/RlmG"/>
</dbReference>
<evidence type="ECO:0000313" key="6">
    <source>
        <dbReference type="EMBL" id="OPX43538.1"/>
    </source>
</evidence>
<sequence length="195" mass="22063">MTENYLFEATIKDITLKFKTSNDVFSPKSIDKGTFAMLSVVDFKETDKVLDLGCGYGVVGILAAKIIGTDNVVMTDKDSIAVDFSQMNAALNNVENIKIIKSDGFKNLDDKDFTLILSNPPYHTDFSVAKEFIEKGFNRLCIGGKMYMVTKRKDWYKNKLTAIFGGVRVWEIDDYFVFMSMKKDSSYANSKKIKK</sequence>
<reference evidence="6 7" key="1">
    <citation type="submission" date="2017-03" db="EMBL/GenBank/DDBJ databases">
        <title>Genome sequence of Clostridium hungatei DSM 14427.</title>
        <authorList>
            <person name="Poehlein A."/>
            <person name="Daniel R."/>
        </authorList>
    </citation>
    <scope>NUCLEOTIDE SEQUENCE [LARGE SCALE GENOMIC DNA]</scope>
    <source>
        <strain evidence="6 7">DSM 14427</strain>
    </source>
</reference>
<keyword evidence="1" id="KW-0963">Cytoplasm</keyword>
<evidence type="ECO:0000256" key="2">
    <source>
        <dbReference type="ARBA" id="ARBA00022552"/>
    </source>
</evidence>
<evidence type="ECO:0000256" key="1">
    <source>
        <dbReference type="ARBA" id="ARBA00022490"/>
    </source>
</evidence>
<dbReference type="GO" id="GO:0052914">
    <property type="term" value="F:16S rRNA (guanine(1207)-N(2))-methyltransferase activity"/>
    <property type="evidence" value="ECO:0007669"/>
    <property type="project" value="UniProtKB-EC"/>
</dbReference>
<dbReference type="SUPFAM" id="SSF53335">
    <property type="entry name" value="S-adenosyl-L-methionine-dependent methyltransferases"/>
    <property type="match status" value="1"/>
</dbReference>
<dbReference type="EC" id="2.1.1.172" evidence="6"/>
<dbReference type="CDD" id="cd02440">
    <property type="entry name" value="AdoMet_MTases"/>
    <property type="match status" value="1"/>
</dbReference>